<evidence type="ECO:0000313" key="4">
    <source>
        <dbReference type="Proteomes" id="UP001202328"/>
    </source>
</evidence>
<accession>A0AAD4SSK3</accession>
<organism evidence="3 4">
    <name type="scientific">Papaver atlanticum</name>
    <dbReference type="NCBI Taxonomy" id="357466"/>
    <lineage>
        <taxon>Eukaryota</taxon>
        <taxon>Viridiplantae</taxon>
        <taxon>Streptophyta</taxon>
        <taxon>Embryophyta</taxon>
        <taxon>Tracheophyta</taxon>
        <taxon>Spermatophyta</taxon>
        <taxon>Magnoliopsida</taxon>
        <taxon>Ranunculales</taxon>
        <taxon>Papaveraceae</taxon>
        <taxon>Papaveroideae</taxon>
        <taxon>Papaver</taxon>
    </lineage>
</organism>
<reference evidence="3" key="1">
    <citation type="submission" date="2022-04" db="EMBL/GenBank/DDBJ databases">
        <title>A functionally conserved STORR gene fusion in Papaver species that diverged 16.8 million years ago.</title>
        <authorList>
            <person name="Catania T."/>
        </authorList>
    </citation>
    <scope>NUCLEOTIDE SEQUENCE</scope>
    <source>
        <strain evidence="3">S-188037</strain>
    </source>
</reference>
<feature type="transmembrane region" description="Helical" evidence="2">
    <location>
        <begin position="6"/>
        <end position="26"/>
    </location>
</feature>
<sequence length="75" mass="8169">MGFILVISLPFILFTILLGFGCFLFGRSRGRQELLNSSQVYGVPTPPPPPPHGSDTSYPSPTPPLITKQDNLNNV</sequence>
<feature type="region of interest" description="Disordered" evidence="1">
    <location>
        <begin position="37"/>
        <end position="75"/>
    </location>
</feature>
<proteinExistence type="predicted"/>
<keyword evidence="4" id="KW-1185">Reference proteome</keyword>
<protein>
    <recommendedName>
        <fullName evidence="5">Transmembrane protein</fullName>
    </recommendedName>
</protein>
<keyword evidence="2" id="KW-0472">Membrane</keyword>
<keyword evidence="2" id="KW-1133">Transmembrane helix</keyword>
<gene>
    <name evidence="3" type="ORF">MKW98_013410</name>
</gene>
<dbReference type="Proteomes" id="UP001202328">
    <property type="component" value="Unassembled WGS sequence"/>
</dbReference>
<evidence type="ECO:0000256" key="1">
    <source>
        <dbReference type="SAM" id="MobiDB-lite"/>
    </source>
</evidence>
<comment type="caution">
    <text evidence="3">The sequence shown here is derived from an EMBL/GenBank/DDBJ whole genome shotgun (WGS) entry which is preliminary data.</text>
</comment>
<evidence type="ECO:0000313" key="3">
    <source>
        <dbReference type="EMBL" id="KAI3921476.1"/>
    </source>
</evidence>
<name>A0AAD4SSK3_9MAGN</name>
<dbReference type="AlphaFoldDB" id="A0AAD4SSK3"/>
<evidence type="ECO:0000256" key="2">
    <source>
        <dbReference type="SAM" id="Phobius"/>
    </source>
</evidence>
<keyword evidence="2" id="KW-0812">Transmembrane</keyword>
<dbReference type="EMBL" id="JAJJMB010008687">
    <property type="protein sequence ID" value="KAI3921476.1"/>
    <property type="molecule type" value="Genomic_DNA"/>
</dbReference>
<evidence type="ECO:0008006" key="5">
    <source>
        <dbReference type="Google" id="ProtNLM"/>
    </source>
</evidence>